<reference evidence="1 2" key="1">
    <citation type="submission" date="2019-04" db="EMBL/GenBank/DDBJ databases">
        <title>Geobacter ruber sp. nov., ferric-reducing bacteria isolated from paddy soil.</title>
        <authorList>
            <person name="Xu Z."/>
            <person name="Masuda Y."/>
            <person name="Itoh H."/>
            <person name="Senoo K."/>
        </authorList>
    </citation>
    <scope>NUCLEOTIDE SEQUENCE [LARGE SCALE GENOMIC DNA]</scope>
    <source>
        <strain evidence="1 2">Red88</strain>
    </source>
</reference>
<dbReference type="SUPFAM" id="SSF54534">
    <property type="entry name" value="FKBP-like"/>
    <property type="match status" value="1"/>
</dbReference>
<keyword evidence="1" id="KW-0251">Elongation factor</keyword>
<dbReference type="GO" id="GO:0003677">
    <property type="term" value="F:DNA binding"/>
    <property type="evidence" value="ECO:0007669"/>
    <property type="project" value="InterPro"/>
</dbReference>
<dbReference type="Gene3D" id="3.10.50.30">
    <property type="entry name" value="Transcription elongation factor, GreA/GreB, C-terminal domain"/>
    <property type="match status" value="1"/>
</dbReference>
<keyword evidence="1" id="KW-0648">Protein biosynthesis</keyword>
<dbReference type="GO" id="GO:0032784">
    <property type="term" value="P:regulation of DNA-templated transcription elongation"/>
    <property type="evidence" value="ECO:0007669"/>
    <property type="project" value="InterPro"/>
</dbReference>
<dbReference type="RefSeq" id="WP_149306827.1">
    <property type="nucleotide sequence ID" value="NZ_SRSD01000003.1"/>
</dbReference>
<name>A0A5A9XK01_9BACT</name>
<dbReference type="GO" id="GO:0003746">
    <property type="term" value="F:translation elongation factor activity"/>
    <property type="evidence" value="ECO:0007669"/>
    <property type="project" value="UniProtKB-KW"/>
</dbReference>
<dbReference type="Proteomes" id="UP000324298">
    <property type="component" value="Unassembled WGS sequence"/>
</dbReference>
<keyword evidence="2" id="KW-1185">Reference proteome</keyword>
<dbReference type="OrthoDB" id="5293337at2"/>
<organism evidence="1 2">
    <name type="scientific">Oryzomonas rubra</name>
    <dbReference type="NCBI Taxonomy" id="2509454"/>
    <lineage>
        <taxon>Bacteria</taxon>
        <taxon>Pseudomonadati</taxon>
        <taxon>Thermodesulfobacteriota</taxon>
        <taxon>Desulfuromonadia</taxon>
        <taxon>Geobacterales</taxon>
        <taxon>Geobacteraceae</taxon>
        <taxon>Oryzomonas</taxon>
    </lineage>
</organism>
<dbReference type="EMBL" id="SRSD01000003">
    <property type="protein sequence ID" value="KAA0893512.1"/>
    <property type="molecule type" value="Genomic_DNA"/>
</dbReference>
<proteinExistence type="predicted"/>
<gene>
    <name evidence="1" type="ORF">ET418_06815</name>
</gene>
<evidence type="ECO:0000313" key="2">
    <source>
        <dbReference type="Proteomes" id="UP000324298"/>
    </source>
</evidence>
<evidence type="ECO:0000313" key="1">
    <source>
        <dbReference type="EMBL" id="KAA0893512.1"/>
    </source>
</evidence>
<comment type="caution">
    <text evidence="1">The sequence shown here is derived from an EMBL/GenBank/DDBJ whole genome shotgun (WGS) entry which is preliminary data.</text>
</comment>
<dbReference type="InterPro" id="IPR036953">
    <property type="entry name" value="GreA/GreB_C_sf"/>
</dbReference>
<protein>
    <submittedName>
        <fullName evidence="1">Transcription elongation factor GreAB</fullName>
    </submittedName>
</protein>
<sequence length="160" mass="17145">MTKEQMIQEIIARLSADLAVLSTAARAAHEAATHAECLPDNKYDTIALEASYIAQGQANRAQEIRIALESYRTLTLHGFDDDTPIRLTALVTLESAQGDVRRLFLGPQAGGMKVADRDGEIVVITPRSPLGRSLVGLKTGDEVQVGEAAAAQSFIVVEVC</sequence>
<dbReference type="AlphaFoldDB" id="A0A5A9XK01"/>
<accession>A0A5A9XK01</accession>